<proteinExistence type="inferred from homology"/>
<evidence type="ECO:0000256" key="1">
    <source>
        <dbReference type="ARBA" id="ARBA00004236"/>
    </source>
</evidence>
<keyword evidence="7" id="KW-0472">Membrane</keyword>
<evidence type="ECO:0000256" key="3">
    <source>
        <dbReference type="ARBA" id="ARBA00022475"/>
    </source>
</evidence>
<dbReference type="OrthoDB" id="544199at2759"/>
<reference evidence="12" key="1">
    <citation type="journal article" date="2017" name="Cell">
        <title>Insights into land plant evolution garnered from the Marchantia polymorpha genome.</title>
        <authorList>
            <person name="Bowman J.L."/>
            <person name="Kohchi T."/>
            <person name="Yamato K.T."/>
            <person name="Jenkins J."/>
            <person name="Shu S."/>
            <person name="Ishizaki K."/>
            <person name="Yamaoka S."/>
            <person name="Nishihama R."/>
            <person name="Nakamura Y."/>
            <person name="Berger F."/>
            <person name="Adam C."/>
            <person name="Aki S.S."/>
            <person name="Althoff F."/>
            <person name="Araki T."/>
            <person name="Arteaga-Vazquez M.A."/>
            <person name="Balasubrmanian S."/>
            <person name="Barry K."/>
            <person name="Bauer D."/>
            <person name="Boehm C.R."/>
            <person name="Briginshaw L."/>
            <person name="Caballero-Perez J."/>
            <person name="Catarino B."/>
            <person name="Chen F."/>
            <person name="Chiyoda S."/>
            <person name="Chovatia M."/>
            <person name="Davies K.M."/>
            <person name="Delmans M."/>
            <person name="Demura T."/>
            <person name="Dierschke T."/>
            <person name="Dolan L."/>
            <person name="Dorantes-Acosta A.E."/>
            <person name="Eklund D.M."/>
            <person name="Florent S.N."/>
            <person name="Flores-Sandoval E."/>
            <person name="Fujiyama A."/>
            <person name="Fukuzawa H."/>
            <person name="Galik B."/>
            <person name="Grimanelli D."/>
            <person name="Grimwood J."/>
            <person name="Grossniklaus U."/>
            <person name="Hamada T."/>
            <person name="Haseloff J."/>
            <person name="Hetherington A.J."/>
            <person name="Higo A."/>
            <person name="Hirakawa Y."/>
            <person name="Hundley H.N."/>
            <person name="Ikeda Y."/>
            <person name="Inoue K."/>
            <person name="Inoue S.I."/>
            <person name="Ishida S."/>
            <person name="Jia Q."/>
            <person name="Kakita M."/>
            <person name="Kanazawa T."/>
            <person name="Kawai Y."/>
            <person name="Kawashima T."/>
            <person name="Kennedy M."/>
            <person name="Kinose K."/>
            <person name="Kinoshita T."/>
            <person name="Kohara Y."/>
            <person name="Koide E."/>
            <person name="Komatsu K."/>
            <person name="Kopischke S."/>
            <person name="Kubo M."/>
            <person name="Kyozuka J."/>
            <person name="Lagercrantz U."/>
            <person name="Lin S.S."/>
            <person name="Lindquist E."/>
            <person name="Lipzen A.M."/>
            <person name="Lu C.W."/>
            <person name="De Luna E."/>
            <person name="Martienssen R.A."/>
            <person name="Minamino N."/>
            <person name="Mizutani M."/>
            <person name="Mizutani M."/>
            <person name="Mochizuki N."/>
            <person name="Monte I."/>
            <person name="Mosher R."/>
            <person name="Nagasaki H."/>
            <person name="Nakagami H."/>
            <person name="Naramoto S."/>
            <person name="Nishitani K."/>
            <person name="Ohtani M."/>
            <person name="Okamoto T."/>
            <person name="Okumura M."/>
            <person name="Phillips J."/>
            <person name="Pollak B."/>
            <person name="Reinders A."/>
            <person name="Rovekamp M."/>
            <person name="Sano R."/>
            <person name="Sawa S."/>
            <person name="Schmid M.W."/>
            <person name="Shirakawa M."/>
            <person name="Solano R."/>
            <person name="Spunde A."/>
            <person name="Suetsugu N."/>
            <person name="Sugano S."/>
            <person name="Sugiyama A."/>
            <person name="Sun R."/>
            <person name="Suzuki Y."/>
            <person name="Takenaka M."/>
            <person name="Takezawa D."/>
            <person name="Tomogane H."/>
            <person name="Tsuzuki M."/>
            <person name="Ueda T."/>
            <person name="Umeda M."/>
            <person name="Ward J.M."/>
            <person name="Watanabe Y."/>
            <person name="Yazaki K."/>
            <person name="Yokoyama R."/>
            <person name="Yoshitake Y."/>
            <person name="Yotsui I."/>
            <person name="Zachgo S."/>
            <person name="Schmutz J."/>
        </authorList>
    </citation>
    <scope>NUCLEOTIDE SEQUENCE [LARGE SCALE GENOMIC DNA]</scope>
    <source>
        <strain evidence="12">Tak-1</strain>
    </source>
</reference>
<keyword evidence="6" id="KW-1133">Transmembrane helix</keyword>
<keyword evidence="3" id="KW-1003">Cell membrane</keyword>
<evidence type="ECO:0008006" key="13">
    <source>
        <dbReference type="Google" id="ProtNLM"/>
    </source>
</evidence>
<accession>A0A2R6VYJ9</accession>
<dbReference type="PANTHER" id="PTHR48052:SF8">
    <property type="entry name" value="LRR RECEPTOR-LIKE SERINE_THREONINE-PROTEIN KINASE FLS2"/>
    <property type="match status" value="1"/>
</dbReference>
<evidence type="ECO:0000313" key="12">
    <source>
        <dbReference type="Proteomes" id="UP000244005"/>
    </source>
</evidence>
<evidence type="ECO:0000313" key="11">
    <source>
        <dbReference type="EMBL" id="PTQ26670.1"/>
    </source>
</evidence>
<keyword evidence="8" id="KW-0675">Receptor</keyword>
<dbReference type="PANTHER" id="PTHR48052">
    <property type="entry name" value="UNNAMED PRODUCT"/>
    <property type="match status" value="1"/>
</dbReference>
<dbReference type="Proteomes" id="UP000244005">
    <property type="component" value="Unassembled WGS sequence"/>
</dbReference>
<evidence type="ECO:0000256" key="2">
    <source>
        <dbReference type="ARBA" id="ARBA00009592"/>
    </source>
</evidence>
<evidence type="ECO:0000256" key="10">
    <source>
        <dbReference type="ARBA" id="ARBA00037847"/>
    </source>
</evidence>
<comment type="similarity">
    <text evidence="2">Belongs to the RLP family.</text>
</comment>
<evidence type="ECO:0000256" key="4">
    <source>
        <dbReference type="ARBA" id="ARBA00022692"/>
    </source>
</evidence>
<evidence type="ECO:0000256" key="5">
    <source>
        <dbReference type="ARBA" id="ARBA00022729"/>
    </source>
</evidence>
<organism evidence="11 12">
    <name type="scientific">Marchantia polymorpha</name>
    <name type="common">Common liverwort</name>
    <name type="synonym">Marchantia aquatica</name>
    <dbReference type="NCBI Taxonomy" id="3197"/>
    <lineage>
        <taxon>Eukaryota</taxon>
        <taxon>Viridiplantae</taxon>
        <taxon>Streptophyta</taxon>
        <taxon>Embryophyta</taxon>
        <taxon>Marchantiophyta</taxon>
        <taxon>Marchantiopsida</taxon>
        <taxon>Marchantiidae</taxon>
        <taxon>Marchantiales</taxon>
        <taxon>Marchantiaceae</taxon>
        <taxon>Marchantia</taxon>
    </lineage>
</organism>
<dbReference type="GO" id="GO:0012505">
    <property type="term" value="C:endomembrane system"/>
    <property type="evidence" value="ECO:0007669"/>
    <property type="project" value="UniProtKB-SubCell"/>
</dbReference>
<dbReference type="GO" id="GO:0005886">
    <property type="term" value="C:plasma membrane"/>
    <property type="evidence" value="ECO:0007669"/>
    <property type="project" value="UniProtKB-SubCell"/>
</dbReference>
<evidence type="ECO:0000256" key="6">
    <source>
        <dbReference type="ARBA" id="ARBA00022989"/>
    </source>
</evidence>
<dbReference type="SUPFAM" id="SSF52058">
    <property type="entry name" value="L domain-like"/>
    <property type="match status" value="1"/>
</dbReference>
<dbReference type="InterPro" id="IPR032675">
    <property type="entry name" value="LRR_dom_sf"/>
</dbReference>
<dbReference type="EMBL" id="KZ773223">
    <property type="protein sequence ID" value="PTQ26670.1"/>
    <property type="molecule type" value="Genomic_DNA"/>
</dbReference>
<dbReference type="AlphaFoldDB" id="A0A2R6VYJ9"/>
<protein>
    <recommendedName>
        <fullName evidence="13">Non-specific serine/threonine protein kinase</fullName>
    </recommendedName>
</protein>
<keyword evidence="9" id="KW-0325">Glycoprotein</keyword>
<keyword evidence="5" id="KW-0732">Signal</keyword>
<dbReference type="Gene3D" id="3.80.10.10">
    <property type="entry name" value="Ribonuclease Inhibitor"/>
    <property type="match status" value="1"/>
</dbReference>
<name>A0A2R6VYJ9_MARPO</name>
<evidence type="ECO:0000256" key="9">
    <source>
        <dbReference type="ARBA" id="ARBA00023180"/>
    </source>
</evidence>
<comment type="subcellular location">
    <subcellularLocation>
        <location evidence="1">Cell membrane</location>
    </subcellularLocation>
    <subcellularLocation>
        <location evidence="10">Endomembrane system</location>
        <topology evidence="10">Single-pass membrane protein</topology>
    </subcellularLocation>
</comment>
<keyword evidence="12" id="KW-1185">Reference proteome</keyword>
<evidence type="ECO:0000256" key="8">
    <source>
        <dbReference type="ARBA" id="ARBA00023170"/>
    </source>
</evidence>
<sequence>MLEREIPELIGRLGCLQQLKFHNNNFNGSIPFIKGDLTYLTTLFMWKNLLICAILESLWLLLTGLDIGDIHFTNKFPSILRNLTNLQYLWLSNKSLIGGIPEYYEIRETCLPRRIDES</sequence>
<gene>
    <name evidence="11" type="ORF">MARPO_0636s0001</name>
</gene>
<evidence type="ECO:0000256" key="7">
    <source>
        <dbReference type="ARBA" id="ARBA00023136"/>
    </source>
</evidence>
<keyword evidence="4" id="KW-0812">Transmembrane</keyword>